<evidence type="ECO:0000256" key="8">
    <source>
        <dbReference type="ARBA" id="ARBA00022759"/>
    </source>
</evidence>
<keyword evidence="10" id="KW-0190">Covalent protein-DNA linkage</keyword>
<dbReference type="GO" id="GO:0003677">
    <property type="term" value="F:DNA binding"/>
    <property type="evidence" value="ECO:0007669"/>
    <property type="project" value="UniProtKB-KW"/>
</dbReference>
<keyword evidence="11" id="KW-0238">DNA-binding</keyword>
<evidence type="ECO:0000256" key="2">
    <source>
        <dbReference type="ARBA" id="ARBA00022679"/>
    </source>
</evidence>
<name>A0AA35W1G5_LACSI</name>
<dbReference type="GO" id="GO:0006260">
    <property type="term" value="P:DNA replication"/>
    <property type="evidence" value="ECO:0007669"/>
    <property type="project" value="UniProtKB-KW"/>
</dbReference>
<dbReference type="InterPro" id="IPR001191">
    <property type="entry name" value="Gemini_AL1_REP"/>
</dbReference>
<evidence type="ECO:0000313" key="13">
    <source>
        <dbReference type="EMBL" id="CAI9272278.1"/>
    </source>
</evidence>
<feature type="domain" description="CRESS-DNA virus Rep endonuclease" evidence="12">
    <location>
        <begin position="8"/>
        <end position="116"/>
    </location>
</feature>
<proteinExistence type="inferred from homology"/>
<dbReference type="PRINTS" id="PR00228">
    <property type="entry name" value="GEMCOATCLVL1"/>
</dbReference>
<protein>
    <recommendedName>
        <fullName evidence="12">CRESS-DNA virus Rep endonuclease domain-containing protein</fullName>
    </recommendedName>
</protein>
<evidence type="ECO:0000256" key="5">
    <source>
        <dbReference type="ARBA" id="ARBA00022722"/>
    </source>
</evidence>
<reference evidence="13" key="1">
    <citation type="submission" date="2023-04" db="EMBL/GenBank/DDBJ databases">
        <authorList>
            <person name="Vijverberg K."/>
            <person name="Xiong W."/>
            <person name="Schranz E."/>
        </authorList>
    </citation>
    <scope>NUCLEOTIDE SEQUENCE</scope>
</reference>
<organism evidence="13 14">
    <name type="scientific">Lactuca saligna</name>
    <name type="common">Willowleaf lettuce</name>
    <dbReference type="NCBI Taxonomy" id="75948"/>
    <lineage>
        <taxon>Eukaryota</taxon>
        <taxon>Viridiplantae</taxon>
        <taxon>Streptophyta</taxon>
        <taxon>Embryophyta</taxon>
        <taxon>Tracheophyta</taxon>
        <taxon>Spermatophyta</taxon>
        <taxon>Magnoliopsida</taxon>
        <taxon>eudicotyledons</taxon>
        <taxon>Gunneridae</taxon>
        <taxon>Pentapetalae</taxon>
        <taxon>asterids</taxon>
        <taxon>campanulids</taxon>
        <taxon>Asterales</taxon>
        <taxon>Asteraceae</taxon>
        <taxon>Cichorioideae</taxon>
        <taxon>Cichorieae</taxon>
        <taxon>Lactucinae</taxon>
        <taxon>Lactuca</taxon>
    </lineage>
</organism>
<evidence type="ECO:0000259" key="12">
    <source>
        <dbReference type="PROSITE" id="PS52020"/>
    </source>
</evidence>
<keyword evidence="9" id="KW-0378">Hydrolase</keyword>
<dbReference type="GO" id="GO:0016779">
    <property type="term" value="F:nucleotidyltransferase activity"/>
    <property type="evidence" value="ECO:0007669"/>
    <property type="project" value="UniProtKB-KW"/>
</dbReference>
<evidence type="ECO:0000256" key="3">
    <source>
        <dbReference type="ARBA" id="ARBA00022695"/>
    </source>
</evidence>
<sequence>MPTSSLFRISSKNIFLTYPHCSLTKEEALSIIQNLNTPVNKKYIKICREVHENREPRLHVLIQFEGKYTSTNNRFFDLVSPTRSTHFHPTIQGGKSSSYVKSYIEKHGDTIDWGEFQIDGRSATARGGQQSANDVYAEALNSGSKTAALEIIREKRPKDYYLRFHRLNANLDRIFQAPPAIYVSPFVSSTFNNVPDILQDWVEENVVSASGRPHRPMSIVVEGDSRTGKTTWARSLGPHNYLCGHYDISPKTYNNNAWYNVIDNVDPRHLKHFKSFMGAKSDWLYNRRYGKPFKVKGGIPTIFLCNPGPNSSYKEFLDEDKNAAIKSWALGNAIFAFLTQPLFIPCSLPSQANQEEATEEEEDCLL</sequence>
<dbReference type="PROSITE" id="PS52020">
    <property type="entry name" value="CRESS_DNA_REP"/>
    <property type="match status" value="1"/>
</dbReference>
<dbReference type="Proteomes" id="UP001177003">
    <property type="component" value="Chromosome 2"/>
</dbReference>
<keyword evidence="4" id="KW-0235">DNA replication</keyword>
<keyword evidence="5" id="KW-0540">Nuclease</keyword>
<evidence type="ECO:0000256" key="9">
    <source>
        <dbReference type="ARBA" id="ARBA00022801"/>
    </source>
</evidence>
<dbReference type="GO" id="GO:0005198">
    <property type="term" value="F:structural molecule activity"/>
    <property type="evidence" value="ECO:0007669"/>
    <property type="project" value="InterPro"/>
</dbReference>
<comment type="similarity">
    <text evidence="1">Belongs to the geminiviridae Rep protein family.</text>
</comment>
<evidence type="ECO:0000256" key="7">
    <source>
        <dbReference type="ARBA" id="ARBA00022741"/>
    </source>
</evidence>
<evidence type="ECO:0000256" key="11">
    <source>
        <dbReference type="ARBA" id="ARBA00023125"/>
    </source>
</evidence>
<dbReference type="PRINTS" id="PR00227">
    <property type="entry name" value="GEMCOATAL1"/>
</dbReference>
<evidence type="ECO:0000256" key="1">
    <source>
        <dbReference type="ARBA" id="ARBA00006240"/>
    </source>
</evidence>
<keyword evidence="6" id="KW-0479">Metal-binding</keyword>
<gene>
    <name evidence="13" type="ORF">LSALG_LOCUS12510</name>
</gene>
<dbReference type="Pfam" id="PF00799">
    <property type="entry name" value="Gemini_AL1"/>
    <property type="match status" value="1"/>
</dbReference>
<keyword evidence="7" id="KW-0547">Nucleotide-binding</keyword>
<dbReference type="AlphaFoldDB" id="A0AA35W1G5"/>
<keyword evidence="2" id="KW-0808">Transferase</keyword>
<evidence type="ECO:0000256" key="6">
    <source>
        <dbReference type="ARBA" id="ARBA00022723"/>
    </source>
</evidence>
<dbReference type="Gene3D" id="3.40.1310.20">
    <property type="match status" value="1"/>
</dbReference>
<accession>A0AA35W1G5</accession>
<dbReference type="EMBL" id="OX465078">
    <property type="protein sequence ID" value="CAI9272278.1"/>
    <property type="molecule type" value="Genomic_DNA"/>
</dbReference>
<evidence type="ECO:0000256" key="10">
    <source>
        <dbReference type="ARBA" id="ARBA00023124"/>
    </source>
</evidence>
<dbReference type="Pfam" id="PF08283">
    <property type="entry name" value="Gemini_AL1_M"/>
    <property type="match status" value="1"/>
</dbReference>
<evidence type="ECO:0000313" key="14">
    <source>
        <dbReference type="Proteomes" id="UP001177003"/>
    </source>
</evidence>
<dbReference type="GO" id="GO:0016888">
    <property type="term" value="F:DNA endonuclease activity, producing 5'-phosphomonoesters"/>
    <property type="evidence" value="ECO:0007669"/>
    <property type="project" value="InterPro"/>
</dbReference>
<keyword evidence="14" id="KW-1185">Reference proteome</keyword>
<dbReference type="InterPro" id="IPR049912">
    <property type="entry name" value="CRESS_DNA_REP"/>
</dbReference>
<keyword evidence="3" id="KW-0548">Nucleotidyltransferase</keyword>
<dbReference type="InterPro" id="IPR022692">
    <property type="entry name" value="Gemini_AL1_REP_central"/>
</dbReference>
<dbReference type="InterPro" id="IPR001301">
    <property type="entry name" value="Gemini_AL1_CLV"/>
</dbReference>
<dbReference type="GO" id="GO:0000166">
    <property type="term" value="F:nucleotide binding"/>
    <property type="evidence" value="ECO:0007669"/>
    <property type="project" value="UniProtKB-KW"/>
</dbReference>
<dbReference type="GO" id="GO:0046872">
    <property type="term" value="F:metal ion binding"/>
    <property type="evidence" value="ECO:0007669"/>
    <property type="project" value="UniProtKB-KW"/>
</dbReference>
<keyword evidence="8" id="KW-0255">Endonuclease</keyword>
<evidence type="ECO:0000256" key="4">
    <source>
        <dbReference type="ARBA" id="ARBA00022705"/>
    </source>
</evidence>
<dbReference type="SUPFAM" id="SSF55464">
    <property type="entry name" value="Origin of replication-binding domain, RBD-like"/>
    <property type="match status" value="1"/>
</dbReference>